<evidence type="ECO:0000313" key="14">
    <source>
        <dbReference type="Proteomes" id="UP000092671"/>
    </source>
</evidence>
<keyword evidence="9 12" id="KW-0862">Zinc</keyword>
<organism evidence="13 14">
    <name type="scientific">Moraxella nonliquefaciens</name>
    <dbReference type="NCBI Taxonomy" id="478"/>
    <lineage>
        <taxon>Bacteria</taxon>
        <taxon>Pseudomonadati</taxon>
        <taxon>Pseudomonadota</taxon>
        <taxon>Gammaproteobacteria</taxon>
        <taxon>Moraxellales</taxon>
        <taxon>Moraxellaceae</taxon>
        <taxon>Moraxella</taxon>
    </lineage>
</organism>
<dbReference type="AlphaFoldDB" id="A0A1B8PL40"/>
<sequence length="309" mass="33747">MTYYPARTLATPITATGIGLHSGKQVLLTLRPAPIGTGIVFIRTDLDNTPIPMNAMFIQDTMMSSNLVAGDARVGTIEHLLSAVSACGLDNLYIEVNAPEIPIMDGSAAPFLFLIDEAGVAEQPAPKSFLKVKKTVRVSNEDKWAQLSPYDDGFLMDFEIDFNHAAIKATEQTTSLDFNTANFAHEVGQARTFGFLKDLEMLKKHNLALGGSMDNAVVLDETSVVNGTLRYPNEFVRHKLLDAVGDLFVIGHNIIGKFDAYKSGHALNNMLIRTVLADEHAYEIVTNYDKNSCPIAFISPKKPLSDNDA</sequence>
<accession>A0A1B8PL40</accession>
<reference evidence="13 14" key="1">
    <citation type="submission" date="2016-06" db="EMBL/GenBank/DDBJ databases">
        <title>Draft genome of Moraxella nonliquefaciens CCUG 60284.</title>
        <authorList>
            <person name="Salva-Serra F."/>
            <person name="Engstrom-Jakobsson H."/>
            <person name="Thorell K."/>
            <person name="Gonzales-Siles L."/>
            <person name="Karlsson R."/>
            <person name="Boulund F."/>
            <person name="Engstrand L."/>
            <person name="Kristiansson E."/>
            <person name="Moore E."/>
        </authorList>
    </citation>
    <scope>NUCLEOTIDE SEQUENCE [LARGE SCALE GENOMIC DNA]</scope>
    <source>
        <strain evidence="13 14">CCUG 60284</strain>
    </source>
</reference>
<dbReference type="InterPro" id="IPR015870">
    <property type="entry name" value="UDP-acyl_N-AcGlcN_deAcase_N"/>
</dbReference>
<protein>
    <recommendedName>
        <fullName evidence="4 12">UDP-3-O-acyl-N-acetylglucosamine deacetylase</fullName>
        <shortName evidence="12">UDP-3-O-acyl-GlcNAc deacetylase</shortName>
        <ecNumber evidence="4 12">3.5.1.108</ecNumber>
    </recommendedName>
    <alternativeName>
        <fullName evidence="12">UDP-3-O-[R-3-hydroxymyristoyl]-N-acetylglucosamine deacetylase</fullName>
    </alternativeName>
</protein>
<feature type="binding site" evidence="12">
    <location>
        <position position="242"/>
    </location>
    <ligand>
        <name>Zn(2+)</name>
        <dbReference type="ChEBI" id="CHEBI:29105"/>
    </ligand>
</feature>
<comment type="function">
    <text evidence="2 12">Catalyzes the hydrolysis of UDP-3-O-myristoyl-N-acetylglucosamine to form UDP-3-O-myristoylglucosamine and acetate, the committed step in lipid A biosynthesis.</text>
</comment>
<evidence type="ECO:0000313" key="13">
    <source>
        <dbReference type="EMBL" id="OBX51754.1"/>
    </source>
</evidence>
<keyword evidence="5 12" id="KW-0444">Lipid biosynthesis</keyword>
<keyword evidence="7 12" id="KW-0479">Metal-binding</keyword>
<evidence type="ECO:0000256" key="4">
    <source>
        <dbReference type="ARBA" id="ARBA00012745"/>
    </source>
</evidence>
<feature type="active site" description="Proton donor" evidence="12">
    <location>
        <position position="265"/>
    </location>
</feature>
<dbReference type="GO" id="GO:0009245">
    <property type="term" value="P:lipid A biosynthetic process"/>
    <property type="evidence" value="ECO:0007669"/>
    <property type="project" value="UniProtKB-UniRule"/>
</dbReference>
<dbReference type="Pfam" id="PF03331">
    <property type="entry name" value="LpxC"/>
    <property type="match status" value="1"/>
</dbReference>
<evidence type="ECO:0000256" key="7">
    <source>
        <dbReference type="ARBA" id="ARBA00022723"/>
    </source>
</evidence>
<dbReference type="GO" id="GO:0046872">
    <property type="term" value="F:metal ion binding"/>
    <property type="evidence" value="ECO:0007669"/>
    <property type="project" value="UniProtKB-KW"/>
</dbReference>
<feature type="binding site" evidence="12">
    <location>
        <position position="238"/>
    </location>
    <ligand>
        <name>Zn(2+)</name>
        <dbReference type="ChEBI" id="CHEBI:29105"/>
    </ligand>
</feature>
<gene>
    <name evidence="12" type="primary">lpxC</name>
    <name evidence="13" type="ORF">A9Z60_06730</name>
</gene>
<dbReference type="EMBL" id="LZDN01000004">
    <property type="protein sequence ID" value="OBX51754.1"/>
    <property type="molecule type" value="Genomic_DNA"/>
</dbReference>
<comment type="similarity">
    <text evidence="12">Belongs to the LpxC family.</text>
</comment>
<keyword evidence="8 12" id="KW-0378">Hydrolase</keyword>
<evidence type="ECO:0000256" key="9">
    <source>
        <dbReference type="ARBA" id="ARBA00022833"/>
    </source>
</evidence>
<dbReference type="GO" id="GO:0016020">
    <property type="term" value="C:membrane"/>
    <property type="evidence" value="ECO:0007669"/>
    <property type="project" value="GOC"/>
</dbReference>
<evidence type="ECO:0000256" key="3">
    <source>
        <dbReference type="ARBA" id="ARBA00005002"/>
    </source>
</evidence>
<dbReference type="OrthoDB" id="9802746at2"/>
<dbReference type="Gene3D" id="3.30.1700.10">
    <property type="entry name" value="lpxc deacetylase, domain 2"/>
    <property type="match status" value="1"/>
</dbReference>
<evidence type="ECO:0000256" key="8">
    <source>
        <dbReference type="ARBA" id="ARBA00022801"/>
    </source>
</evidence>
<dbReference type="GO" id="GO:0103117">
    <property type="term" value="F:UDP-3-O-acyl-N-acetylglucosamine deacetylase activity"/>
    <property type="evidence" value="ECO:0007669"/>
    <property type="project" value="UniProtKB-UniRule"/>
</dbReference>
<name>A0A1B8PL40_MORNO</name>
<proteinExistence type="inferred from homology"/>
<comment type="pathway">
    <text evidence="3 12">Glycolipid biosynthesis; lipid IV(A) biosynthesis; lipid IV(A) from (3R)-3-hydroxytetradecanoyl-[acyl-carrier-protein] and UDP-N-acetyl-alpha-D-glucosamine: step 2/6.</text>
</comment>
<keyword evidence="6 12" id="KW-0441">Lipid A biosynthesis</keyword>
<comment type="cofactor">
    <cofactor evidence="1 12">
        <name>Zn(2+)</name>
        <dbReference type="ChEBI" id="CHEBI:29105"/>
    </cofactor>
</comment>
<comment type="caution">
    <text evidence="13">The sequence shown here is derived from an EMBL/GenBank/DDBJ whole genome shotgun (WGS) entry which is preliminary data.</text>
</comment>
<feature type="binding site" evidence="12">
    <location>
        <position position="79"/>
    </location>
    <ligand>
        <name>Zn(2+)</name>
        <dbReference type="ChEBI" id="CHEBI:29105"/>
    </ligand>
</feature>
<dbReference type="EC" id="3.5.1.108" evidence="4 12"/>
<evidence type="ECO:0000256" key="6">
    <source>
        <dbReference type="ARBA" id="ARBA00022556"/>
    </source>
</evidence>
<evidence type="ECO:0000256" key="1">
    <source>
        <dbReference type="ARBA" id="ARBA00001947"/>
    </source>
</evidence>
<dbReference type="InterPro" id="IPR011334">
    <property type="entry name" value="UDP-acyl_GlcNac_deAcase_C"/>
</dbReference>
<dbReference type="SUPFAM" id="SSF54211">
    <property type="entry name" value="Ribosomal protein S5 domain 2-like"/>
    <property type="match status" value="2"/>
</dbReference>
<dbReference type="UniPathway" id="UPA00359">
    <property type="reaction ID" value="UER00478"/>
</dbReference>
<evidence type="ECO:0000256" key="10">
    <source>
        <dbReference type="ARBA" id="ARBA00023098"/>
    </source>
</evidence>
<evidence type="ECO:0000256" key="11">
    <source>
        <dbReference type="ARBA" id="ARBA00024535"/>
    </source>
</evidence>
<dbReference type="PANTHER" id="PTHR33694">
    <property type="entry name" value="UDP-3-O-ACYL-N-ACETYLGLUCOSAMINE DEACETYLASE 1, MITOCHONDRIAL-RELATED"/>
    <property type="match status" value="1"/>
</dbReference>
<evidence type="ECO:0000256" key="2">
    <source>
        <dbReference type="ARBA" id="ARBA00002923"/>
    </source>
</evidence>
<dbReference type="NCBIfam" id="TIGR00325">
    <property type="entry name" value="lpxC"/>
    <property type="match status" value="1"/>
</dbReference>
<dbReference type="PANTHER" id="PTHR33694:SF1">
    <property type="entry name" value="UDP-3-O-ACYL-N-ACETYLGLUCOSAMINE DEACETYLASE 1, MITOCHONDRIAL-RELATED"/>
    <property type="match status" value="1"/>
</dbReference>
<dbReference type="InterPro" id="IPR004463">
    <property type="entry name" value="UDP-acyl_GlcNac_deAcase"/>
</dbReference>
<evidence type="ECO:0000256" key="5">
    <source>
        <dbReference type="ARBA" id="ARBA00022516"/>
    </source>
</evidence>
<dbReference type="RefSeq" id="WP_066892449.1">
    <property type="nucleotide sequence ID" value="NZ_LZDN01000004.1"/>
</dbReference>
<comment type="catalytic activity">
    <reaction evidence="11 12">
        <text>a UDP-3-O-[(3R)-3-hydroxyacyl]-N-acetyl-alpha-D-glucosamine + H2O = a UDP-3-O-[(3R)-3-hydroxyacyl]-alpha-D-glucosamine + acetate</text>
        <dbReference type="Rhea" id="RHEA:67816"/>
        <dbReference type="ChEBI" id="CHEBI:15377"/>
        <dbReference type="ChEBI" id="CHEBI:30089"/>
        <dbReference type="ChEBI" id="CHEBI:137740"/>
        <dbReference type="ChEBI" id="CHEBI:173225"/>
        <dbReference type="EC" id="3.5.1.108"/>
    </reaction>
</comment>
<keyword evidence="10 12" id="KW-0443">Lipid metabolism</keyword>
<evidence type="ECO:0000256" key="12">
    <source>
        <dbReference type="HAMAP-Rule" id="MF_00388"/>
    </source>
</evidence>
<dbReference type="HAMAP" id="MF_00388">
    <property type="entry name" value="LpxC"/>
    <property type="match status" value="1"/>
</dbReference>
<dbReference type="InterPro" id="IPR020568">
    <property type="entry name" value="Ribosomal_Su5_D2-typ_SF"/>
</dbReference>
<dbReference type="Proteomes" id="UP000092671">
    <property type="component" value="Unassembled WGS sequence"/>
</dbReference>
<dbReference type="Gene3D" id="3.30.230.20">
    <property type="entry name" value="lpxc deacetylase, domain 1"/>
    <property type="match status" value="1"/>
</dbReference>